<sequence length="92" mass="10821">MCVKHIVENLKNNGHSNKDLIKPMVWNLVWSYTEVEYEENRRKLQLYSTSLHDVVMKENPKSWCLTFYKLGSCFEDVDNNATESYNSTITKA</sequence>
<protein>
    <recommendedName>
        <fullName evidence="3">Transposase</fullName>
    </recommendedName>
</protein>
<dbReference type="Proteomes" id="UP001558713">
    <property type="component" value="Unassembled WGS sequence"/>
</dbReference>
<dbReference type="EMBL" id="JBANAX010000931">
    <property type="protein sequence ID" value="KAL1188117.1"/>
    <property type="molecule type" value="Genomic_DNA"/>
</dbReference>
<dbReference type="AlphaFoldDB" id="A0ABD0Z080"/>
<evidence type="ECO:0000313" key="1">
    <source>
        <dbReference type="EMBL" id="KAL1188117.1"/>
    </source>
</evidence>
<proteinExistence type="predicted"/>
<organism evidence="1 2">
    <name type="scientific">Cardamine amara subsp. amara</name>
    <dbReference type="NCBI Taxonomy" id="228776"/>
    <lineage>
        <taxon>Eukaryota</taxon>
        <taxon>Viridiplantae</taxon>
        <taxon>Streptophyta</taxon>
        <taxon>Embryophyta</taxon>
        <taxon>Tracheophyta</taxon>
        <taxon>Spermatophyta</taxon>
        <taxon>Magnoliopsida</taxon>
        <taxon>eudicotyledons</taxon>
        <taxon>Gunneridae</taxon>
        <taxon>Pentapetalae</taxon>
        <taxon>rosids</taxon>
        <taxon>malvids</taxon>
        <taxon>Brassicales</taxon>
        <taxon>Brassicaceae</taxon>
        <taxon>Cardamineae</taxon>
        <taxon>Cardamine</taxon>
    </lineage>
</organism>
<reference evidence="1 2" key="1">
    <citation type="submission" date="2024-04" db="EMBL/GenBank/DDBJ databases">
        <title>Genome assembly C_amara_ONT_v2.</title>
        <authorList>
            <person name="Yant L."/>
            <person name="Moore C."/>
            <person name="Slenker M."/>
        </authorList>
    </citation>
    <scope>NUCLEOTIDE SEQUENCE [LARGE SCALE GENOMIC DNA]</scope>
    <source>
        <tissue evidence="1">Leaf</tissue>
    </source>
</reference>
<evidence type="ECO:0000313" key="2">
    <source>
        <dbReference type="Proteomes" id="UP001558713"/>
    </source>
</evidence>
<evidence type="ECO:0008006" key="3">
    <source>
        <dbReference type="Google" id="ProtNLM"/>
    </source>
</evidence>
<gene>
    <name evidence="1" type="ORF">V5N11_003152</name>
</gene>
<name>A0ABD0Z080_CARAN</name>
<keyword evidence="2" id="KW-1185">Reference proteome</keyword>
<comment type="caution">
    <text evidence="1">The sequence shown here is derived from an EMBL/GenBank/DDBJ whole genome shotgun (WGS) entry which is preliminary data.</text>
</comment>
<accession>A0ABD0Z080</accession>